<dbReference type="Pfam" id="PF16076">
    <property type="entry name" value="Acyltransf_C"/>
    <property type="match status" value="1"/>
</dbReference>
<dbReference type="CDD" id="cd07990">
    <property type="entry name" value="LPLAT_LCLAT1-like"/>
    <property type="match status" value="1"/>
</dbReference>
<dbReference type="SUPFAM" id="SSF69593">
    <property type="entry name" value="Glycerol-3-phosphate (1)-acyltransferase"/>
    <property type="match status" value="1"/>
</dbReference>
<dbReference type="PANTHER" id="PTHR10983">
    <property type="entry name" value="1-ACYLGLYCEROL-3-PHOSPHATE ACYLTRANSFERASE-RELATED"/>
    <property type="match status" value="1"/>
</dbReference>
<dbReference type="InterPro" id="IPR032098">
    <property type="entry name" value="Acyltransf_C"/>
</dbReference>
<keyword evidence="4" id="KW-0443">Lipid metabolism</keyword>
<evidence type="ECO:0000256" key="4">
    <source>
        <dbReference type="ARBA" id="ARBA00023209"/>
    </source>
</evidence>
<sequence length="372" mass="43042">MLLSLVLHTYSMRYLLPGVLLLGSAPTYMLAWTLWRVLSALLPTRLYQRVDDRLYCVYQNMVLFFFENYTGVQILLYGDLPKHKENVIYLANHQSAVDWIVADMLAARQDALGHVRYVLKDNLKWLPLYGFYFAQHGGIYVKRSAKFNDKEMRNKLQSYVDAGTPMYLVIFPEGTRYKATHTKLLSASQAFAAQRGLAVLKHVLTPRIKATHVAFDSMKNHLDAIYDVTVVYEGNERGSGKYSNPPSMTEFLCKQCPKLHIHFDRIDRKEVPGEQEHMKKWLHERFEIKDNRLLLKQRMLIEFYDSPDPERRNKFPGKSVHSRLSVKKTLPSVLILGSLTAVMLLTESGRKLYIGTWLYGTILGCLWFVIKA</sequence>
<dbReference type="InterPro" id="IPR002123">
    <property type="entry name" value="Plipid/glycerol_acylTrfase"/>
</dbReference>
<evidence type="ECO:0000256" key="2">
    <source>
        <dbReference type="ARBA" id="ARBA00022516"/>
    </source>
</evidence>
<protein>
    <submittedName>
        <fullName evidence="9">1-acyl-sn-glycerol-3-phosphate acyltransferase epsilon</fullName>
    </submittedName>
</protein>
<comment type="similarity">
    <text evidence="1">Belongs to the 1-acyl-sn-glycerol-3-phosphate acyltransferase family.</text>
</comment>
<keyword evidence="3" id="KW-0808">Transferase</keyword>
<evidence type="ECO:0000313" key="10">
    <source>
        <dbReference type="Proteomes" id="UP001623349"/>
    </source>
</evidence>
<keyword evidence="7" id="KW-1133">Transmembrane helix</keyword>
<evidence type="ECO:0000259" key="8">
    <source>
        <dbReference type="SMART" id="SM00563"/>
    </source>
</evidence>
<keyword evidence="7" id="KW-0472">Membrane</keyword>
<evidence type="ECO:0000256" key="7">
    <source>
        <dbReference type="SAM" id="Phobius"/>
    </source>
</evidence>
<feature type="transmembrane region" description="Helical" evidence="7">
    <location>
        <begin position="352"/>
        <end position="370"/>
    </location>
</feature>
<dbReference type="Proteomes" id="UP001623349">
    <property type="component" value="Unassembled WGS sequence"/>
</dbReference>
<accession>A0ABQ0F150</accession>
<evidence type="ECO:0000256" key="6">
    <source>
        <dbReference type="ARBA" id="ARBA00023315"/>
    </source>
</evidence>
<comment type="caution">
    <text evidence="9">The sequence shown here is derived from an EMBL/GenBank/DDBJ whole genome shotgun (WGS) entry which is preliminary data.</text>
</comment>
<gene>
    <name evidence="9" type="ORF">APTSU1_000825500</name>
</gene>
<dbReference type="Pfam" id="PF01553">
    <property type="entry name" value="Acyltransferase"/>
    <property type="match status" value="1"/>
</dbReference>
<evidence type="ECO:0000256" key="5">
    <source>
        <dbReference type="ARBA" id="ARBA00023264"/>
    </source>
</evidence>
<dbReference type="GO" id="GO:0016746">
    <property type="term" value="F:acyltransferase activity"/>
    <property type="evidence" value="ECO:0007669"/>
    <property type="project" value="UniProtKB-KW"/>
</dbReference>
<name>A0ABQ0F150_APOSI</name>
<keyword evidence="10" id="KW-1185">Reference proteome</keyword>
<dbReference type="EMBL" id="BAAFST010000008">
    <property type="protein sequence ID" value="GAB1293024.1"/>
    <property type="molecule type" value="Genomic_DNA"/>
</dbReference>
<dbReference type="PANTHER" id="PTHR10983:SF73">
    <property type="entry name" value="1-ACYL-SN-GLYCEROL-3-PHOSPHATE ACYLTRANSFERASE EPSILON"/>
    <property type="match status" value="1"/>
</dbReference>
<evidence type="ECO:0000256" key="3">
    <source>
        <dbReference type="ARBA" id="ARBA00022679"/>
    </source>
</evidence>
<feature type="domain" description="Phospholipid/glycerol acyltransferase" evidence="8">
    <location>
        <begin position="87"/>
        <end position="212"/>
    </location>
</feature>
<keyword evidence="2" id="KW-0444">Lipid biosynthesis</keyword>
<evidence type="ECO:0000256" key="1">
    <source>
        <dbReference type="ARBA" id="ARBA00008655"/>
    </source>
</evidence>
<reference evidence="9 10" key="1">
    <citation type="submission" date="2024-08" db="EMBL/GenBank/DDBJ databases">
        <title>The draft genome of Apodemus speciosus.</title>
        <authorList>
            <person name="Nabeshima K."/>
            <person name="Suzuki S."/>
            <person name="Onuma M."/>
        </authorList>
    </citation>
    <scope>NUCLEOTIDE SEQUENCE [LARGE SCALE GENOMIC DNA]</scope>
    <source>
        <strain evidence="9">IB14-021</strain>
    </source>
</reference>
<keyword evidence="6 9" id="KW-0012">Acyltransferase</keyword>
<keyword evidence="4" id="KW-0594">Phospholipid biosynthesis</keyword>
<keyword evidence="5" id="KW-1208">Phospholipid metabolism</keyword>
<keyword evidence="7" id="KW-0812">Transmembrane</keyword>
<feature type="transmembrane region" description="Helical" evidence="7">
    <location>
        <begin position="14"/>
        <end position="35"/>
    </location>
</feature>
<organism evidence="9 10">
    <name type="scientific">Apodemus speciosus</name>
    <name type="common">Large Japanese field mouse</name>
    <dbReference type="NCBI Taxonomy" id="105296"/>
    <lineage>
        <taxon>Eukaryota</taxon>
        <taxon>Metazoa</taxon>
        <taxon>Chordata</taxon>
        <taxon>Craniata</taxon>
        <taxon>Vertebrata</taxon>
        <taxon>Euteleostomi</taxon>
        <taxon>Mammalia</taxon>
        <taxon>Eutheria</taxon>
        <taxon>Euarchontoglires</taxon>
        <taxon>Glires</taxon>
        <taxon>Rodentia</taxon>
        <taxon>Myomorpha</taxon>
        <taxon>Muroidea</taxon>
        <taxon>Muridae</taxon>
        <taxon>Murinae</taxon>
        <taxon>Apodemus</taxon>
    </lineage>
</organism>
<evidence type="ECO:0000313" key="9">
    <source>
        <dbReference type="EMBL" id="GAB1293024.1"/>
    </source>
</evidence>
<proteinExistence type="inferred from homology"/>
<dbReference type="SMART" id="SM00563">
    <property type="entry name" value="PlsC"/>
    <property type="match status" value="1"/>
</dbReference>